<dbReference type="RefSeq" id="WP_009196538.1">
    <property type="nucleotide sequence ID" value="NZ_AODQ01000094.1"/>
</dbReference>
<reference evidence="1 2" key="1">
    <citation type="journal article" date="2013" name="Genome Announc.">
        <title>Draft Genome Sequence of Cesiribacter andamanensis Strain AMV16T, Isolated from a Soil Sample from a Mud Volcano in the Andaman Islands, India.</title>
        <authorList>
            <person name="Shivaji S."/>
            <person name="Ara S."/>
            <person name="Begum Z."/>
            <person name="Srinivas T.N."/>
            <person name="Singh A."/>
            <person name="Kumar Pinnaka A."/>
        </authorList>
    </citation>
    <scope>NUCLEOTIDE SEQUENCE [LARGE SCALE GENOMIC DNA]</scope>
    <source>
        <strain evidence="1 2">AMV16</strain>
    </source>
</reference>
<dbReference type="PIRSF" id="PIRSF028451">
    <property type="entry name" value="UCP028451"/>
    <property type="match status" value="1"/>
</dbReference>
<dbReference type="PANTHER" id="PTHR36452">
    <property type="entry name" value="CHROMOSOME 12, WHOLE GENOME SHOTGUN SEQUENCE"/>
    <property type="match status" value="1"/>
</dbReference>
<dbReference type="eggNOG" id="COG5587">
    <property type="taxonomic scope" value="Bacteria"/>
</dbReference>
<name>M7N3D1_9BACT</name>
<dbReference type="Pfam" id="PF09365">
    <property type="entry name" value="DUF2461"/>
    <property type="match status" value="1"/>
</dbReference>
<evidence type="ECO:0008006" key="3">
    <source>
        <dbReference type="Google" id="ProtNLM"/>
    </source>
</evidence>
<dbReference type="InterPro" id="IPR015996">
    <property type="entry name" value="UCP028451"/>
</dbReference>
<dbReference type="AlphaFoldDB" id="M7N3D1"/>
<dbReference type="NCBIfam" id="TIGR02453">
    <property type="entry name" value="TIGR02453 family protein"/>
    <property type="match status" value="1"/>
</dbReference>
<dbReference type="PANTHER" id="PTHR36452:SF1">
    <property type="entry name" value="DUF2461 DOMAIN-CONTAINING PROTEIN"/>
    <property type="match status" value="1"/>
</dbReference>
<dbReference type="PATRIC" id="fig|1279009.4.peg.3203"/>
<dbReference type="Proteomes" id="UP000011910">
    <property type="component" value="Unassembled WGS sequence"/>
</dbReference>
<dbReference type="STRING" id="1279009.ADICEAN_03155"/>
<proteinExistence type="predicted"/>
<dbReference type="InterPro" id="IPR012808">
    <property type="entry name" value="CHP02453"/>
</dbReference>
<keyword evidence="2" id="KW-1185">Reference proteome</keyword>
<sequence>MFDIPYILDFLAQLAQNNNKEWMDAHRADYQQARQHFKALTGWVIEQLQQSDESLQALRPEDCMFRINRDVRFSADKAPYKIWMSAALAEGGRHAPLSHYYFHLEPNNESLVGGGIYTPTPEQLRKIRQEVDYNAPELKQIVEEPAFKQLYGPIQGEKLQRPPKGYSPEHPNIEFLKLKSFFAMHTYSDAEARAADFPQKLVEGLRVVQPFNEFLNVAVS</sequence>
<protein>
    <recommendedName>
        <fullName evidence="3">TIGR02453 family protein</fullName>
    </recommendedName>
</protein>
<accession>M7N3D1</accession>
<comment type="caution">
    <text evidence="1">The sequence shown here is derived from an EMBL/GenBank/DDBJ whole genome shotgun (WGS) entry which is preliminary data.</text>
</comment>
<dbReference type="EMBL" id="AODQ01000094">
    <property type="protein sequence ID" value="EMR01726.1"/>
    <property type="molecule type" value="Genomic_DNA"/>
</dbReference>
<organism evidence="1 2">
    <name type="scientific">Cesiribacter andamanensis AMV16</name>
    <dbReference type="NCBI Taxonomy" id="1279009"/>
    <lineage>
        <taxon>Bacteria</taxon>
        <taxon>Pseudomonadati</taxon>
        <taxon>Bacteroidota</taxon>
        <taxon>Cytophagia</taxon>
        <taxon>Cytophagales</taxon>
        <taxon>Cesiribacteraceae</taxon>
        <taxon>Cesiribacter</taxon>
    </lineage>
</organism>
<dbReference type="OrthoDB" id="9794241at2"/>
<evidence type="ECO:0000313" key="2">
    <source>
        <dbReference type="Proteomes" id="UP000011910"/>
    </source>
</evidence>
<gene>
    <name evidence="1" type="ORF">ADICEAN_03155</name>
</gene>
<evidence type="ECO:0000313" key="1">
    <source>
        <dbReference type="EMBL" id="EMR01726.1"/>
    </source>
</evidence>